<keyword evidence="2" id="KW-1185">Reference proteome</keyword>
<dbReference type="Proteomes" id="UP000663629">
    <property type="component" value="Plasmid p1"/>
</dbReference>
<evidence type="ECO:0000313" key="1">
    <source>
        <dbReference type="EMBL" id="QRZ14469.1"/>
    </source>
</evidence>
<proteinExistence type="predicted"/>
<name>A0ABX7JNE2_9RHOB</name>
<organism evidence="1 2">
    <name type="scientific">Paracoccus methylovorus</name>
    <dbReference type="NCBI Taxonomy" id="2812658"/>
    <lineage>
        <taxon>Bacteria</taxon>
        <taxon>Pseudomonadati</taxon>
        <taxon>Pseudomonadota</taxon>
        <taxon>Alphaproteobacteria</taxon>
        <taxon>Rhodobacterales</taxon>
        <taxon>Paracoccaceae</taxon>
        <taxon>Paracoccus</taxon>
    </lineage>
</organism>
<dbReference type="InterPro" id="IPR027417">
    <property type="entry name" value="P-loop_NTPase"/>
</dbReference>
<dbReference type="EMBL" id="CP070369">
    <property type="protein sequence ID" value="QRZ14469.1"/>
    <property type="molecule type" value="Genomic_DNA"/>
</dbReference>
<accession>A0ABX7JNE2</accession>
<geneLocation type="plasmid" evidence="1 2">
    <name>p1</name>
</geneLocation>
<keyword evidence="1" id="KW-0614">Plasmid</keyword>
<reference evidence="1 2" key="1">
    <citation type="submission" date="2021-02" db="EMBL/GenBank/DDBJ databases">
        <title>Paracoccus methylovroum sp.nov., a new methanol and methylamine utilizing methylotrophic denitrifer.</title>
        <authorList>
            <person name="Timsy T."/>
            <person name="Behrendt U."/>
            <person name="Ulrich A."/>
            <person name="Spanner T."/>
            <person name="Foesel B.U."/>
            <person name="Horn M.A."/>
            <person name="Kolb S."/>
        </authorList>
    </citation>
    <scope>NUCLEOTIDE SEQUENCE [LARGE SCALE GENOMIC DNA]</scope>
    <source>
        <strain evidence="1 2">H4-D09</strain>
        <plasmid evidence="1 2">p1</plasmid>
    </source>
</reference>
<dbReference type="SUPFAM" id="SSF52540">
    <property type="entry name" value="P-loop containing nucleoside triphosphate hydrolases"/>
    <property type="match status" value="1"/>
</dbReference>
<gene>
    <name evidence="1" type="ORF">JWJ88_11280</name>
</gene>
<dbReference type="Gene3D" id="3.40.50.300">
    <property type="entry name" value="P-loop containing nucleotide triphosphate hydrolases"/>
    <property type="match status" value="1"/>
</dbReference>
<evidence type="ECO:0000313" key="2">
    <source>
        <dbReference type="Proteomes" id="UP000663629"/>
    </source>
</evidence>
<protein>
    <submittedName>
        <fullName evidence="1">Sulfotransferase</fullName>
    </submittedName>
</protein>
<dbReference type="RefSeq" id="WP_205295447.1">
    <property type="nucleotide sequence ID" value="NZ_CP070369.1"/>
</dbReference>
<dbReference type="Pfam" id="PF13469">
    <property type="entry name" value="Sulfotransfer_3"/>
    <property type="match status" value="1"/>
</dbReference>
<sequence length="245" mass="28105">MNSGLYPALYAPTDGYVFVVTYGRSGSTLTQSLLNSIPGYCIRGENGNIPYFLARAASITNSWDNYVWRRADKIKPASEQKPFLKGIIGTPSDPWYGAENTDPTHFCKSLMDVFARDILRIPEGTKVAGFKEIRFHEDAKFFHSYMQTLRDHFPNARFIFQTRNAEHVANSSWWGSRPRETVLEMVNMADSLFREFSLNNEGICYTVQYEKYAEGYGYVLDLCDFLKEAPNKEAIESVLCKRLRH</sequence>